<dbReference type="PANTHER" id="PTHR47292:SF3">
    <property type="entry name" value="PROTEIN WAVE"/>
    <property type="match status" value="1"/>
</dbReference>
<dbReference type="PANTHER" id="PTHR47292">
    <property type="entry name" value="TRANSCRIPTION ELONGATION FACTOR (TFIIS) FAMILY PROTEIN-RELATED"/>
    <property type="match status" value="1"/>
</dbReference>
<evidence type="ECO:0000313" key="3">
    <source>
        <dbReference type="Proteomes" id="UP001293254"/>
    </source>
</evidence>
<evidence type="ECO:0000313" key="2">
    <source>
        <dbReference type="EMBL" id="KAK4413368.1"/>
    </source>
</evidence>
<reference evidence="2" key="2">
    <citation type="journal article" date="2024" name="Plant">
        <title>Genomic evolution and insights into agronomic trait innovations of Sesamum species.</title>
        <authorList>
            <person name="Miao H."/>
            <person name="Wang L."/>
            <person name="Qu L."/>
            <person name="Liu H."/>
            <person name="Sun Y."/>
            <person name="Le M."/>
            <person name="Wang Q."/>
            <person name="Wei S."/>
            <person name="Zheng Y."/>
            <person name="Lin W."/>
            <person name="Duan Y."/>
            <person name="Cao H."/>
            <person name="Xiong S."/>
            <person name="Wang X."/>
            <person name="Wei L."/>
            <person name="Li C."/>
            <person name="Ma Q."/>
            <person name="Ju M."/>
            <person name="Zhao R."/>
            <person name="Li G."/>
            <person name="Mu C."/>
            <person name="Tian Q."/>
            <person name="Mei H."/>
            <person name="Zhang T."/>
            <person name="Gao T."/>
            <person name="Zhang H."/>
        </authorList>
    </citation>
    <scope>NUCLEOTIDE SEQUENCE</scope>
    <source>
        <strain evidence="2">3651</strain>
    </source>
</reference>
<organism evidence="2 3">
    <name type="scientific">Sesamum alatum</name>
    <dbReference type="NCBI Taxonomy" id="300844"/>
    <lineage>
        <taxon>Eukaryota</taxon>
        <taxon>Viridiplantae</taxon>
        <taxon>Streptophyta</taxon>
        <taxon>Embryophyta</taxon>
        <taxon>Tracheophyta</taxon>
        <taxon>Spermatophyta</taxon>
        <taxon>Magnoliopsida</taxon>
        <taxon>eudicotyledons</taxon>
        <taxon>Gunneridae</taxon>
        <taxon>Pentapetalae</taxon>
        <taxon>asterids</taxon>
        <taxon>lamiids</taxon>
        <taxon>Lamiales</taxon>
        <taxon>Pedaliaceae</taxon>
        <taxon>Sesamum</taxon>
    </lineage>
</organism>
<gene>
    <name evidence="2" type="ORF">Salat_2749400</name>
</gene>
<feature type="compositionally biased region" description="Polar residues" evidence="1">
    <location>
        <begin position="43"/>
        <end position="57"/>
    </location>
</feature>
<proteinExistence type="predicted"/>
<evidence type="ECO:0000256" key="1">
    <source>
        <dbReference type="SAM" id="MobiDB-lite"/>
    </source>
</evidence>
<comment type="caution">
    <text evidence="2">The sequence shown here is derived from an EMBL/GenBank/DDBJ whole genome shotgun (WGS) entry which is preliminary data.</text>
</comment>
<dbReference type="EMBL" id="JACGWO010000012">
    <property type="protein sequence ID" value="KAK4413368.1"/>
    <property type="molecule type" value="Genomic_DNA"/>
</dbReference>
<feature type="region of interest" description="Disordered" evidence="1">
    <location>
        <begin position="43"/>
        <end position="63"/>
    </location>
</feature>
<protein>
    <submittedName>
        <fullName evidence="2">Uncharacterized protein</fullName>
    </submittedName>
</protein>
<dbReference type="AlphaFoldDB" id="A0AAE1XKY2"/>
<keyword evidence="3" id="KW-1185">Reference proteome</keyword>
<accession>A0AAE1XKY2</accession>
<dbReference type="Proteomes" id="UP001293254">
    <property type="component" value="Unassembled WGS sequence"/>
</dbReference>
<reference evidence="2" key="1">
    <citation type="submission" date="2020-06" db="EMBL/GenBank/DDBJ databases">
        <authorList>
            <person name="Li T."/>
            <person name="Hu X."/>
            <person name="Zhang T."/>
            <person name="Song X."/>
            <person name="Zhang H."/>
            <person name="Dai N."/>
            <person name="Sheng W."/>
            <person name="Hou X."/>
            <person name="Wei L."/>
        </authorList>
    </citation>
    <scope>NUCLEOTIDE SEQUENCE</scope>
    <source>
        <strain evidence="2">3651</strain>
        <tissue evidence="2">Leaf</tissue>
    </source>
</reference>
<sequence>MAERKGATCQADLFPESKEMKYYATQDCTGGNHLLNIKQEISTSRVSGEQASESVSTGKKHGSTLVFEGNSKCHDTVMQSSGAIASTRPTPVKSDSSTEVGLPLGHGSFEMEARKKHHLNAAEDSLHTMTHESQHRTESSCSNSFSVVLPVSLSNNSCQEISKEAYSSRNYVSSMDSSNSKAFDRRSEEPVTASYESGVSGQIARKAMRNARARNSMMISSIVGNQSPLPIKKGDEEISREWGHAAVKPEDGVEVLKQTDMYKWVSGNTSSVEEEHAGTVEKSSICSGNSDNFNCSSKTVENIRSSDEHDNLHTTYSGERLINSGTSGESKNILAIEGKPVKMGPEVMDKIKGDSWANESSESSMTKYSEVAMKGQGTFIAGFDLNEEINANGTEDCIQPVVATISSHRVIHVVAKAGRPSGQPTVPLKFEGRLGWKGSAETSAFLPAVHCKSLDRKTCSRNNEPKAPEGFTGIDLNIAALEDSATNGMPMEHEGMLQDSHSEVDSKRSKNLWIDLNCLYDAADEFTQPSLLPVSEKHHVEDLNLNVTTSTGDKPNNLHWLGKGLQSLGNKTSDSANPGKRDFNFTSHCHLVDWSSMQHVSHNAYAPLASPSILQPVELMQRVASLQPKLPFISHTLPPHSYPSKGPFHFGPVDPLPSSIHISGTMPYPRYPHEHGVLPELLNPGTAHMSLRTPHLLQVVHGQGTGNITASTHRLDLKTEENLLSTKGTKMDEARQFLFLAKNPPMGEHLHPEAWSSGSMKRKEPEGGLEFYQLGYKQVN</sequence>
<name>A0AAE1XKY2_9LAMI</name>